<dbReference type="AlphaFoldDB" id="A0A150G5I8"/>
<keyword evidence="3" id="KW-1185">Reference proteome</keyword>
<feature type="compositionally biased region" description="Low complexity" evidence="1">
    <location>
        <begin position="22"/>
        <end position="37"/>
    </location>
</feature>
<accession>A0A150G5I8</accession>
<sequence length="123" mass="13397">MDEHEAPMKGPTKSPPTPPPLSSAAPPSSTGSTRSGAQQTDPLRSYFTADDFTTLFSSLVNSTFIQFGSALVRQLKGIPMGISPAPFIANLYLASFEFRFLQQYPSTTAAAQATLRRFRHSKR</sequence>
<evidence type="ECO:0000313" key="2">
    <source>
        <dbReference type="EMBL" id="KXZ45084.1"/>
    </source>
</evidence>
<comment type="caution">
    <text evidence="2">The sequence shown here is derived from an EMBL/GenBank/DDBJ whole genome shotgun (WGS) entry which is preliminary data.</text>
</comment>
<evidence type="ECO:0000313" key="3">
    <source>
        <dbReference type="Proteomes" id="UP000075714"/>
    </source>
</evidence>
<protein>
    <submittedName>
        <fullName evidence="2">Uncharacterized protein</fullName>
    </submittedName>
</protein>
<reference evidence="3" key="1">
    <citation type="journal article" date="2016" name="Nat. Commun.">
        <title>The Gonium pectorale genome demonstrates co-option of cell cycle regulation during the evolution of multicellularity.</title>
        <authorList>
            <person name="Hanschen E.R."/>
            <person name="Marriage T.N."/>
            <person name="Ferris P.J."/>
            <person name="Hamaji T."/>
            <person name="Toyoda A."/>
            <person name="Fujiyama A."/>
            <person name="Neme R."/>
            <person name="Noguchi H."/>
            <person name="Minakuchi Y."/>
            <person name="Suzuki M."/>
            <person name="Kawai-Toyooka H."/>
            <person name="Smith D.R."/>
            <person name="Sparks H."/>
            <person name="Anderson J."/>
            <person name="Bakaric R."/>
            <person name="Luria V."/>
            <person name="Karger A."/>
            <person name="Kirschner M.W."/>
            <person name="Durand P.M."/>
            <person name="Michod R.E."/>
            <person name="Nozaki H."/>
            <person name="Olson B.J."/>
        </authorList>
    </citation>
    <scope>NUCLEOTIDE SEQUENCE [LARGE SCALE GENOMIC DNA]</scope>
    <source>
        <strain evidence="3">NIES-2863</strain>
    </source>
</reference>
<dbReference type="Proteomes" id="UP000075714">
    <property type="component" value="Unassembled WGS sequence"/>
</dbReference>
<dbReference type="EMBL" id="LSYV01000059">
    <property type="protein sequence ID" value="KXZ45084.1"/>
    <property type="molecule type" value="Genomic_DNA"/>
</dbReference>
<organism evidence="2 3">
    <name type="scientific">Gonium pectorale</name>
    <name type="common">Green alga</name>
    <dbReference type="NCBI Taxonomy" id="33097"/>
    <lineage>
        <taxon>Eukaryota</taxon>
        <taxon>Viridiplantae</taxon>
        <taxon>Chlorophyta</taxon>
        <taxon>core chlorophytes</taxon>
        <taxon>Chlorophyceae</taxon>
        <taxon>CS clade</taxon>
        <taxon>Chlamydomonadales</taxon>
        <taxon>Volvocaceae</taxon>
        <taxon>Gonium</taxon>
    </lineage>
</organism>
<proteinExistence type="predicted"/>
<evidence type="ECO:0000256" key="1">
    <source>
        <dbReference type="SAM" id="MobiDB-lite"/>
    </source>
</evidence>
<gene>
    <name evidence="2" type="ORF">GPECTOR_58g532</name>
</gene>
<dbReference type="OrthoDB" id="543629at2759"/>
<name>A0A150G5I8_GONPE</name>
<feature type="region of interest" description="Disordered" evidence="1">
    <location>
        <begin position="1"/>
        <end position="42"/>
    </location>
</feature>